<evidence type="ECO:0000256" key="2">
    <source>
        <dbReference type="ARBA" id="ARBA00023015"/>
    </source>
</evidence>
<dbReference type="EMBL" id="CAJVSB020000281">
    <property type="protein sequence ID" value="CAH2049390.1"/>
    <property type="molecule type" value="Genomic_DNA"/>
</dbReference>
<comment type="similarity">
    <text evidence="6">Belongs to the AP2/ERF transcription factor family. ERF subfamily.</text>
</comment>
<evidence type="ECO:0000256" key="1">
    <source>
        <dbReference type="ARBA" id="ARBA00004123"/>
    </source>
</evidence>
<dbReference type="GO" id="GO:0003700">
    <property type="term" value="F:DNA-binding transcription factor activity"/>
    <property type="evidence" value="ECO:0007669"/>
    <property type="project" value="InterPro"/>
</dbReference>
<evidence type="ECO:0000313" key="9">
    <source>
        <dbReference type="EMBL" id="CAH2049390.1"/>
    </source>
</evidence>
<dbReference type="Proteomes" id="UP000836841">
    <property type="component" value="Unassembled WGS sequence"/>
</dbReference>
<feature type="compositionally biased region" description="Polar residues" evidence="7">
    <location>
        <begin position="127"/>
        <end position="139"/>
    </location>
</feature>
<keyword evidence="3" id="KW-0238">DNA-binding</keyword>
<evidence type="ECO:0000259" key="8">
    <source>
        <dbReference type="PROSITE" id="PS51032"/>
    </source>
</evidence>
<evidence type="ECO:0000313" key="10">
    <source>
        <dbReference type="Proteomes" id="UP000836841"/>
    </source>
</evidence>
<dbReference type="AlphaFoldDB" id="A0AAU9RSM7"/>
<dbReference type="FunFam" id="3.30.730.10:FF:000001">
    <property type="entry name" value="Ethylene-responsive transcription factor 2"/>
    <property type="match status" value="1"/>
</dbReference>
<protein>
    <recommendedName>
        <fullName evidence="8">AP2/ERF domain-containing protein</fullName>
    </recommendedName>
</protein>
<evidence type="ECO:0000256" key="4">
    <source>
        <dbReference type="ARBA" id="ARBA00023163"/>
    </source>
</evidence>
<dbReference type="InterPro" id="IPR036955">
    <property type="entry name" value="AP2/ERF_dom_sf"/>
</dbReference>
<dbReference type="CDD" id="cd00018">
    <property type="entry name" value="AP2"/>
    <property type="match status" value="1"/>
</dbReference>
<keyword evidence="5" id="KW-0539">Nucleus</keyword>
<evidence type="ECO:0000256" key="5">
    <source>
        <dbReference type="ARBA" id="ARBA00023242"/>
    </source>
</evidence>
<reference evidence="9 10" key="1">
    <citation type="submission" date="2022-03" db="EMBL/GenBank/DDBJ databases">
        <authorList>
            <person name="Nunn A."/>
            <person name="Chopra R."/>
            <person name="Nunn A."/>
            <person name="Contreras Garrido A."/>
        </authorList>
    </citation>
    <scope>NUCLEOTIDE SEQUENCE [LARGE SCALE GENOMIC DNA]</scope>
</reference>
<sequence>MCGGAILYNLIPRNGNRPVSAADLWPNSPFAAECNAHLTTKRAQPCTGDECVEKKVKRQRKNLYRGIRQRPWGKWAAEIRDPRKGVRVWLGTFNTAEEAARAYDREARQIRGKKAKVNFPNEDDDYSNPQAHHQSSSLRNPNPNPYVNYNGFGDNLNLTNTYNPNPNPDPDFYSVPCVLQSEDASGSGSESAYSSMGCNKNANNACFEEVNVKEDEEKPKLTTVAGEEADDVQKLSDELLAYESYMKFYQIPYLDGQSAPAAQDSVAAGSAMELWSFDDVTPARA</sequence>
<dbReference type="PROSITE" id="PS51032">
    <property type="entry name" value="AP2_ERF"/>
    <property type="match status" value="1"/>
</dbReference>
<dbReference type="InterPro" id="IPR016177">
    <property type="entry name" value="DNA-bd_dom_sf"/>
</dbReference>
<keyword evidence="10" id="KW-1185">Reference proteome</keyword>
<gene>
    <name evidence="9" type="ORF">TAV2_LOCUS8285</name>
</gene>
<feature type="region of interest" description="Disordered" evidence="7">
    <location>
        <begin position="113"/>
        <end position="144"/>
    </location>
</feature>
<keyword evidence="4" id="KW-0804">Transcription</keyword>
<organism evidence="9 10">
    <name type="scientific">Thlaspi arvense</name>
    <name type="common">Field penny-cress</name>
    <dbReference type="NCBI Taxonomy" id="13288"/>
    <lineage>
        <taxon>Eukaryota</taxon>
        <taxon>Viridiplantae</taxon>
        <taxon>Streptophyta</taxon>
        <taxon>Embryophyta</taxon>
        <taxon>Tracheophyta</taxon>
        <taxon>Spermatophyta</taxon>
        <taxon>Magnoliopsida</taxon>
        <taxon>eudicotyledons</taxon>
        <taxon>Gunneridae</taxon>
        <taxon>Pentapetalae</taxon>
        <taxon>rosids</taxon>
        <taxon>malvids</taxon>
        <taxon>Brassicales</taxon>
        <taxon>Brassicaceae</taxon>
        <taxon>Thlaspideae</taxon>
        <taxon>Thlaspi</taxon>
    </lineage>
</organism>
<dbReference type="Gene3D" id="3.30.730.10">
    <property type="entry name" value="AP2/ERF domain"/>
    <property type="match status" value="1"/>
</dbReference>
<dbReference type="GO" id="GO:0003677">
    <property type="term" value="F:DNA binding"/>
    <property type="evidence" value="ECO:0007669"/>
    <property type="project" value="UniProtKB-KW"/>
</dbReference>
<accession>A0AAU9RSM7</accession>
<dbReference type="InterPro" id="IPR001471">
    <property type="entry name" value="AP2/ERF_dom"/>
</dbReference>
<dbReference type="PANTHER" id="PTHR31190">
    <property type="entry name" value="DNA-BINDING DOMAIN"/>
    <property type="match status" value="1"/>
</dbReference>
<evidence type="ECO:0000256" key="6">
    <source>
        <dbReference type="ARBA" id="ARBA00024343"/>
    </source>
</evidence>
<dbReference type="SMART" id="SM00380">
    <property type="entry name" value="AP2"/>
    <property type="match status" value="1"/>
</dbReference>
<evidence type="ECO:0000256" key="7">
    <source>
        <dbReference type="SAM" id="MobiDB-lite"/>
    </source>
</evidence>
<evidence type="ECO:0000256" key="3">
    <source>
        <dbReference type="ARBA" id="ARBA00023125"/>
    </source>
</evidence>
<feature type="domain" description="AP2/ERF" evidence="8">
    <location>
        <begin position="63"/>
        <end position="120"/>
    </location>
</feature>
<dbReference type="GO" id="GO:0009873">
    <property type="term" value="P:ethylene-activated signaling pathway"/>
    <property type="evidence" value="ECO:0007669"/>
    <property type="project" value="InterPro"/>
</dbReference>
<dbReference type="SUPFAM" id="SSF54171">
    <property type="entry name" value="DNA-binding domain"/>
    <property type="match status" value="1"/>
</dbReference>
<proteinExistence type="inferred from homology"/>
<comment type="caution">
    <text evidence="9">The sequence shown here is derived from an EMBL/GenBank/DDBJ whole genome shotgun (WGS) entry which is preliminary data.</text>
</comment>
<name>A0AAU9RSM7_THLAR</name>
<dbReference type="Pfam" id="PF00847">
    <property type="entry name" value="AP2"/>
    <property type="match status" value="1"/>
</dbReference>
<dbReference type="PANTHER" id="PTHR31190:SF376">
    <property type="entry name" value="EREB-LIKE PROTEIN"/>
    <property type="match status" value="1"/>
</dbReference>
<dbReference type="PRINTS" id="PR00367">
    <property type="entry name" value="ETHRSPELEMNT"/>
</dbReference>
<dbReference type="GO" id="GO:0005634">
    <property type="term" value="C:nucleus"/>
    <property type="evidence" value="ECO:0007669"/>
    <property type="project" value="UniProtKB-SubCell"/>
</dbReference>
<comment type="subcellular location">
    <subcellularLocation>
        <location evidence="1">Nucleus</location>
    </subcellularLocation>
</comment>
<dbReference type="InterPro" id="IPR044808">
    <property type="entry name" value="ERF_plant"/>
</dbReference>
<keyword evidence="2" id="KW-0805">Transcription regulation</keyword>